<dbReference type="AlphaFoldDB" id="A0A5C5Z6N4"/>
<evidence type="ECO:0000256" key="2">
    <source>
        <dbReference type="ARBA" id="ARBA00023231"/>
    </source>
</evidence>
<evidence type="ECO:0000313" key="5">
    <source>
        <dbReference type="EMBL" id="TWT82934.1"/>
    </source>
</evidence>
<keyword evidence="2 3" id="KW-0535">Nitrogen fixation</keyword>
<dbReference type="InterPro" id="IPR000510">
    <property type="entry name" value="Nase/OxRdtase_comp1"/>
</dbReference>
<evidence type="ECO:0000256" key="3">
    <source>
        <dbReference type="RuleBase" id="RU004021"/>
    </source>
</evidence>
<feature type="domain" description="Nitrogenase/oxidoreductase component 1" evidence="4">
    <location>
        <begin position="21"/>
        <end position="440"/>
    </location>
</feature>
<reference evidence="5 6" key="1">
    <citation type="submission" date="2019-02" db="EMBL/GenBank/DDBJ databases">
        <title>Deep-cultivation of Planctomycetes and their phenomic and genomic characterization uncovers novel biology.</title>
        <authorList>
            <person name="Wiegand S."/>
            <person name="Jogler M."/>
            <person name="Boedeker C."/>
            <person name="Pinto D."/>
            <person name="Vollmers J."/>
            <person name="Rivas-Marin E."/>
            <person name="Kohn T."/>
            <person name="Peeters S.H."/>
            <person name="Heuer A."/>
            <person name="Rast P."/>
            <person name="Oberbeckmann S."/>
            <person name="Bunk B."/>
            <person name="Jeske O."/>
            <person name="Meyerdierks A."/>
            <person name="Storesund J.E."/>
            <person name="Kallscheuer N."/>
            <person name="Luecker S."/>
            <person name="Lage O.M."/>
            <person name="Pohl T."/>
            <person name="Merkel B.J."/>
            <person name="Hornburger P."/>
            <person name="Mueller R.-W."/>
            <person name="Bruemmer F."/>
            <person name="Labrenz M."/>
            <person name="Spormann A.M."/>
            <person name="Op Den Camp H."/>
            <person name="Overmann J."/>
            <person name="Amann R."/>
            <person name="Jetten M.S.M."/>
            <person name="Mascher T."/>
            <person name="Medema M.H."/>
            <person name="Devos D.P."/>
            <person name="Kaster A.-K."/>
            <person name="Ovreas L."/>
            <person name="Rohde M."/>
            <person name="Galperin M.Y."/>
            <person name="Jogler C."/>
        </authorList>
    </citation>
    <scope>NUCLEOTIDE SEQUENCE [LARGE SCALE GENOMIC DNA]</scope>
    <source>
        <strain evidence="5 6">CA13</strain>
    </source>
</reference>
<dbReference type="Gene3D" id="1.20.89.10">
    <property type="entry name" value="Nitrogenase Molybdenum-iron Protein, subunit B, domain 4"/>
    <property type="match status" value="1"/>
</dbReference>
<name>A0A5C5Z6N4_9BACT</name>
<dbReference type="GO" id="GO:0016163">
    <property type="term" value="F:nitrogenase activity"/>
    <property type="evidence" value="ECO:0007669"/>
    <property type="project" value="UniProtKB-EC"/>
</dbReference>
<evidence type="ECO:0000313" key="6">
    <source>
        <dbReference type="Proteomes" id="UP000315010"/>
    </source>
</evidence>
<dbReference type="SUPFAM" id="SSF53807">
    <property type="entry name" value="Helical backbone' metal receptor"/>
    <property type="match status" value="1"/>
</dbReference>
<evidence type="ECO:0000256" key="1">
    <source>
        <dbReference type="ARBA" id="ARBA00011002"/>
    </source>
</evidence>
<comment type="similarity">
    <text evidence="1 3">Belongs to the NifD/NifK/NifE/NifN family.</text>
</comment>
<dbReference type="Pfam" id="PF00148">
    <property type="entry name" value="Oxidored_nitro"/>
    <property type="match status" value="1"/>
</dbReference>
<sequence>MIASLPVSQHFTATRNACKLCTPLGACLAFSGIEGALPFLHGSQGCSTYIRRYMISHFREPMDIASSNFGEHTAIFGGGKNIRIGLANVIEGYNPTMIGIATTCLSETIGDDVKMFLHEFRKDHEGEALPHLVHVATPSYTGTHATGYHDAVRAIVDVLAKPGPTIKGLVNVIPGMLSPADLRWLKQVVADFGLDPILLPDYSDRLDGGTWSEYKKLPPGGTTIDQAARMGQAQATLEFGFTTKQSTSAGTLLEKKFGIPCHRLGVPIGVGDTDALFDKLQQISGRPIPESYTAKRERLVDSYIDAHKYVIGKRVVVFGEEDLVVGMTAMMGEVGLKPVLCSSGGKSGKMADCIHAAAPEIAEHCEIREGVDFEEIADHARELKPDLLVGNSKGYKLARELNVPLIRVGFPIHDRIGGARILHVGYDGAQARFDSIANSLLEIRQQDSDVGFTYF</sequence>
<dbReference type="PROSITE" id="PS00699">
    <property type="entry name" value="NITROGENASE_1_1"/>
    <property type="match status" value="1"/>
</dbReference>
<dbReference type="EMBL" id="SJPJ01000001">
    <property type="protein sequence ID" value="TWT82934.1"/>
    <property type="molecule type" value="Genomic_DNA"/>
</dbReference>
<dbReference type="OrthoDB" id="230519at2"/>
<dbReference type="PANTHER" id="PTHR33712:SF7">
    <property type="entry name" value="LIGHT-INDEPENDENT PROTOCHLOROPHYLLIDE REDUCTASE SUBUNIT B"/>
    <property type="match status" value="1"/>
</dbReference>
<gene>
    <name evidence="5" type="primary">nifK_1</name>
    <name evidence="5" type="ORF">CA13_43970</name>
</gene>
<protein>
    <submittedName>
        <fullName evidence="5">Nitrogenase molybdenum-iron protein beta chain</fullName>
        <ecNumber evidence="5">1.18.6.1</ecNumber>
    </submittedName>
</protein>
<dbReference type="InterPro" id="IPR050152">
    <property type="entry name" value="ChlB/BchB/BchZ"/>
</dbReference>
<evidence type="ECO:0000259" key="4">
    <source>
        <dbReference type="Pfam" id="PF00148"/>
    </source>
</evidence>
<dbReference type="RefSeq" id="WP_146399754.1">
    <property type="nucleotide sequence ID" value="NZ_SJPJ01000001.1"/>
</dbReference>
<dbReference type="EC" id="1.18.6.1" evidence="5"/>
<organism evidence="5 6">
    <name type="scientific">Novipirellula herctigrandis</name>
    <dbReference type="NCBI Taxonomy" id="2527986"/>
    <lineage>
        <taxon>Bacteria</taxon>
        <taxon>Pseudomonadati</taxon>
        <taxon>Planctomycetota</taxon>
        <taxon>Planctomycetia</taxon>
        <taxon>Pirellulales</taxon>
        <taxon>Pirellulaceae</taxon>
        <taxon>Novipirellula</taxon>
    </lineage>
</organism>
<comment type="caution">
    <text evidence="5">The sequence shown here is derived from an EMBL/GenBank/DDBJ whole genome shotgun (WGS) entry which is preliminary data.</text>
</comment>
<accession>A0A5C5Z6N4</accession>
<dbReference type="Proteomes" id="UP000315010">
    <property type="component" value="Unassembled WGS sequence"/>
</dbReference>
<keyword evidence="6" id="KW-1185">Reference proteome</keyword>
<dbReference type="Gene3D" id="3.40.50.1980">
    <property type="entry name" value="Nitrogenase molybdenum iron protein domain"/>
    <property type="match status" value="3"/>
</dbReference>
<keyword evidence="5" id="KW-0560">Oxidoreductase</keyword>
<dbReference type="InterPro" id="IPR000318">
    <property type="entry name" value="Nase_comp1_CS"/>
</dbReference>
<dbReference type="PANTHER" id="PTHR33712">
    <property type="entry name" value="LIGHT-INDEPENDENT PROTOCHLOROPHYLLIDE REDUCTASE SUBUNIT B"/>
    <property type="match status" value="1"/>
</dbReference>
<proteinExistence type="inferred from homology"/>